<proteinExistence type="predicted"/>
<evidence type="ECO:0000259" key="4">
    <source>
        <dbReference type="Pfam" id="PF10342"/>
    </source>
</evidence>
<sequence length="246" mass="25899">MKSFPIQVLLLAFLSEIVAGTFTPTAPGPNYTVNAGSPCVIEWVSDPSWTNLTITLMSGNNYQMVPVTTVASGLDGSDASLSPYKWTAPKVTPYSAIYFFQFTNGDDTANSTWTTRFTIASPSGQSTPPANSTQPNGGAIPWGVGTLASNSGSTTTTSPSSQTSSSSSTRMRTMFKTPITTTRVATPTLSVPSTQTTQSTTTTSALAFQSSASHSGNKNSANFLKMQAFGAWTILAWFLVSSGLYC</sequence>
<reference evidence="5" key="1">
    <citation type="journal article" date="2019" name="Environ. Microbiol.">
        <title>Fungal ecological strategies reflected in gene transcription - a case study of two litter decomposers.</title>
        <authorList>
            <person name="Barbi F."/>
            <person name="Kohler A."/>
            <person name="Barry K."/>
            <person name="Baskaran P."/>
            <person name="Daum C."/>
            <person name="Fauchery L."/>
            <person name="Ihrmark K."/>
            <person name="Kuo A."/>
            <person name="LaButti K."/>
            <person name="Lipzen A."/>
            <person name="Morin E."/>
            <person name="Grigoriev I.V."/>
            <person name="Henrissat B."/>
            <person name="Lindahl B."/>
            <person name="Martin F."/>
        </authorList>
    </citation>
    <scope>NUCLEOTIDE SEQUENCE</scope>
    <source>
        <strain evidence="5">JB14</strain>
    </source>
</reference>
<gene>
    <name evidence="5" type="ORF">BT96DRAFT_912738</name>
</gene>
<dbReference type="EMBL" id="ML769385">
    <property type="protein sequence ID" value="KAE9410602.1"/>
    <property type="molecule type" value="Genomic_DNA"/>
</dbReference>
<feature type="compositionally biased region" description="Polar residues" evidence="2">
    <location>
        <begin position="119"/>
        <end position="136"/>
    </location>
</feature>
<evidence type="ECO:0000256" key="3">
    <source>
        <dbReference type="SAM" id="SignalP"/>
    </source>
</evidence>
<feature type="signal peptide" evidence="3">
    <location>
        <begin position="1"/>
        <end position="20"/>
    </location>
</feature>
<dbReference type="Proteomes" id="UP000799118">
    <property type="component" value="Unassembled WGS sequence"/>
</dbReference>
<protein>
    <recommendedName>
        <fullName evidence="4">Yeast cell wall synthesis Kre9/Knh1-like N-terminal domain-containing protein</fullName>
    </recommendedName>
</protein>
<accession>A0A6A4IEA5</accession>
<feature type="region of interest" description="Disordered" evidence="2">
    <location>
        <begin position="119"/>
        <end position="171"/>
    </location>
</feature>
<dbReference type="PANTHER" id="PTHR40633">
    <property type="entry name" value="MATRIX PROTEIN, PUTATIVE (AFU_ORTHOLOGUE AFUA_8G05410)-RELATED"/>
    <property type="match status" value="1"/>
</dbReference>
<name>A0A6A4IEA5_9AGAR</name>
<evidence type="ECO:0000313" key="6">
    <source>
        <dbReference type="Proteomes" id="UP000799118"/>
    </source>
</evidence>
<evidence type="ECO:0000256" key="2">
    <source>
        <dbReference type="SAM" id="MobiDB-lite"/>
    </source>
</evidence>
<keyword evidence="6" id="KW-1185">Reference proteome</keyword>
<feature type="compositionally biased region" description="Low complexity" evidence="2">
    <location>
        <begin position="149"/>
        <end position="169"/>
    </location>
</feature>
<evidence type="ECO:0000256" key="1">
    <source>
        <dbReference type="ARBA" id="ARBA00022729"/>
    </source>
</evidence>
<dbReference type="OrthoDB" id="2432613at2759"/>
<feature type="domain" description="Yeast cell wall synthesis Kre9/Knh1-like N-terminal" evidence="4">
    <location>
        <begin position="27"/>
        <end position="119"/>
    </location>
</feature>
<dbReference type="InterPro" id="IPR018466">
    <property type="entry name" value="Kre9/Knh1-like_N"/>
</dbReference>
<dbReference type="PANTHER" id="PTHR40633:SF1">
    <property type="entry name" value="GPI ANCHORED SERINE-THREONINE RICH PROTEIN (AFU_ORTHOLOGUE AFUA_1G03630)"/>
    <property type="match status" value="1"/>
</dbReference>
<dbReference type="AlphaFoldDB" id="A0A6A4IEA5"/>
<dbReference type="InterPro" id="IPR052982">
    <property type="entry name" value="SRP1/TIP1-like"/>
</dbReference>
<evidence type="ECO:0000313" key="5">
    <source>
        <dbReference type="EMBL" id="KAE9410602.1"/>
    </source>
</evidence>
<organism evidence="5 6">
    <name type="scientific">Gymnopus androsaceus JB14</name>
    <dbReference type="NCBI Taxonomy" id="1447944"/>
    <lineage>
        <taxon>Eukaryota</taxon>
        <taxon>Fungi</taxon>
        <taxon>Dikarya</taxon>
        <taxon>Basidiomycota</taxon>
        <taxon>Agaricomycotina</taxon>
        <taxon>Agaricomycetes</taxon>
        <taxon>Agaricomycetidae</taxon>
        <taxon>Agaricales</taxon>
        <taxon>Marasmiineae</taxon>
        <taxon>Omphalotaceae</taxon>
        <taxon>Gymnopus</taxon>
    </lineage>
</organism>
<keyword evidence="1 3" id="KW-0732">Signal</keyword>
<dbReference type="Pfam" id="PF10342">
    <property type="entry name" value="Kre9_KNH"/>
    <property type="match status" value="1"/>
</dbReference>
<feature type="chain" id="PRO_5025335695" description="Yeast cell wall synthesis Kre9/Knh1-like N-terminal domain-containing protein" evidence="3">
    <location>
        <begin position="21"/>
        <end position="246"/>
    </location>
</feature>